<dbReference type="PROSITE" id="PS51257">
    <property type="entry name" value="PROKAR_LIPOPROTEIN"/>
    <property type="match status" value="1"/>
</dbReference>
<dbReference type="AlphaFoldDB" id="A0A5D0MI34"/>
<protein>
    <recommendedName>
        <fullName evidence="3">LptE family protein</fullName>
    </recommendedName>
</protein>
<dbReference type="Proteomes" id="UP000324143">
    <property type="component" value="Unassembled WGS sequence"/>
</dbReference>
<comment type="caution">
    <text evidence="1">The sequence shown here is derived from an EMBL/GenBank/DDBJ whole genome shotgun (WGS) entry which is preliminary data.</text>
</comment>
<name>A0A5D0MI34_9BACT</name>
<organism evidence="1 2">
    <name type="scientific">Candidatus Mcinerneyibacterium aminivorans</name>
    <dbReference type="NCBI Taxonomy" id="2703815"/>
    <lineage>
        <taxon>Bacteria</taxon>
        <taxon>Candidatus Macinerneyibacteriota</taxon>
        <taxon>Candidatus Mcinerneyibacteria</taxon>
        <taxon>Candidatus Mcinerneyibacteriales</taxon>
        <taxon>Candidatus Mcinerneyibacteriaceae</taxon>
        <taxon>Candidatus Mcinerneyibacterium</taxon>
    </lineage>
</organism>
<evidence type="ECO:0000313" key="2">
    <source>
        <dbReference type="Proteomes" id="UP000324143"/>
    </source>
</evidence>
<evidence type="ECO:0008006" key="3">
    <source>
        <dbReference type="Google" id="ProtNLM"/>
    </source>
</evidence>
<gene>
    <name evidence="1" type="ORF">FXF47_10180</name>
</gene>
<accession>A0A5D0MI34</accession>
<reference evidence="1" key="1">
    <citation type="submission" date="2019-08" db="EMBL/GenBank/DDBJ databases">
        <title>Genomic characterization of a novel candidate phylum (ARYD3) from a high temperature, high salinity tertiary oil reservoir in north central Oklahoma, USA.</title>
        <authorList>
            <person name="Youssef N.H."/>
            <person name="Yadav A."/>
            <person name="Elshahed M.S."/>
        </authorList>
    </citation>
    <scope>NUCLEOTIDE SEQUENCE [LARGE SCALE GENOMIC DNA]</scope>
    <source>
        <strain evidence="1">ARYD3</strain>
    </source>
</reference>
<evidence type="ECO:0000313" key="1">
    <source>
        <dbReference type="EMBL" id="TYB30249.1"/>
    </source>
</evidence>
<sequence>MKKFIIPFLLLFIMSCYYTLETTKLENVDSINIEGIENKTNEYRINEYLMNELTRIFVNDSNLKLGKSGENTADLNITIKEFNEEVVAIDFNENPTSKKIIIRLKYLFKREEEVIDENKDYVFEYNYVVEANKNDDVYIQEAMKNLAKNLKDQLVEGF</sequence>
<proteinExistence type="predicted"/>
<keyword evidence="2" id="KW-1185">Reference proteome</keyword>
<dbReference type="EMBL" id="VSIX01000166">
    <property type="protein sequence ID" value="TYB30249.1"/>
    <property type="molecule type" value="Genomic_DNA"/>
</dbReference>